<feature type="region of interest" description="Disordered" evidence="1">
    <location>
        <begin position="75"/>
        <end position="101"/>
    </location>
</feature>
<dbReference type="EnsemblFungi" id="EJT74308">
    <property type="protein sequence ID" value="EJT74308"/>
    <property type="gene ID" value="GGTG_08150"/>
</dbReference>
<dbReference type="AlphaFoldDB" id="J3P3R4"/>
<reference evidence="3" key="5">
    <citation type="submission" date="2018-04" db="UniProtKB">
        <authorList>
            <consortium name="EnsemblFungi"/>
        </authorList>
    </citation>
    <scope>IDENTIFICATION</scope>
    <source>
        <strain evidence="3">R3-111a-1</strain>
    </source>
</reference>
<protein>
    <submittedName>
        <fullName evidence="2 3">Uncharacterized protein</fullName>
    </submittedName>
</protein>
<keyword evidence="4" id="KW-1185">Reference proteome</keyword>
<evidence type="ECO:0000313" key="2">
    <source>
        <dbReference type="EMBL" id="EJT74308.1"/>
    </source>
</evidence>
<dbReference type="EMBL" id="GL385398">
    <property type="protein sequence ID" value="EJT74308.1"/>
    <property type="molecule type" value="Genomic_DNA"/>
</dbReference>
<evidence type="ECO:0000256" key="1">
    <source>
        <dbReference type="SAM" id="MobiDB-lite"/>
    </source>
</evidence>
<proteinExistence type="predicted"/>
<reference evidence="4" key="1">
    <citation type="submission" date="2010-07" db="EMBL/GenBank/DDBJ databases">
        <title>The genome sequence of Gaeumannomyces graminis var. tritici strain R3-111a-1.</title>
        <authorList>
            <consortium name="The Broad Institute Genome Sequencing Platform"/>
            <person name="Ma L.-J."/>
            <person name="Dead R."/>
            <person name="Young S."/>
            <person name="Zeng Q."/>
            <person name="Koehrsen M."/>
            <person name="Alvarado L."/>
            <person name="Berlin A."/>
            <person name="Chapman S.B."/>
            <person name="Chen Z."/>
            <person name="Freedman E."/>
            <person name="Gellesch M."/>
            <person name="Goldberg J."/>
            <person name="Griggs A."/>
            <person name="Gujja S."/>
            <person name="Heilman E.R."/>
            <person name="Heiman D."/>
            <person name="Hepburn T."/>
            <person name="Howarth C."/>
            <person name="Jen D."/>
            <person name="Larson L."/>
            <person name="Mehta T."/>
            <person name="Neiman D."/>
            <person name="Pearson M."/>
            <person name="Roberts A."/>
            <person name="Saif S."/>
            <person name="Shea T."/>
            <person name="Shenoy N."/>
            <person name="Sisk P."/>
            <person name="Stolte C."/>
            <person name="Sykes S."/>
            <person name="Walk T."/>
            <person name="White J."/>
            <person name="Yandava C."/>
            <person name="Haas B."/>
            <person name="Nusbaum C."/>
            <person name="Birren B."/>
        </authorList>
    </citation>
    <scope>NUCLEOTIDE SEQUENCE [LARGE SCALE GENOMIC DNA]</scope>
    <source>
        <strain evidence="4">R3-111a-1</strain>
    </source>
</reference>
<dbReference type="GeneID" id="20348608"/>
<name>J3P3R4_GAET3</name>
<sequence>MDHTQAGLMAPAFPSFLPGLPACHACPLGGQLTRATPGQGRKERSPPPYVVRPCRMVPDGVRYSILGSARPAASFPFAGQDERGFHGAPDAQQRQPSPAQATMRLDQGGRENHHQALSLSLSLSSRPVCVAAPP</sequence>
<reference evidence="2" key="2">
    <citation type="submission" date="2010-07" db="EMBL/GenBank/DDBJ databases">
        <authorList>
            <consortium name="The Broad Institute Genome Sequencing Platform"/>
            <consortium name="Broad Institute Genome Sequencing Center for Infectious Disease"/>
            <person name="Ma L.-J."/>
            <person name="Dead R."/>
            <person name="Young S."/>
            <person name="Zeng Q."/>
            <person name="Koehrsen M."/>
            <person name="Alvarado L."/>
            <person name="Berlin A."/>
            <person name="Chapman S.B."/>
            <person name="Chen Z."/>
            <person name="Freedman E."/>
            <person name="Gellesch M."/>
            <person name="Goldberg J."/>
            <person name="Griggs A."/>
            <person name="Gujja S."/>
            <person name="Heilman E.R."/>
            <person name="Heiman D."/>
            <person name="Hepburn T."/>
            <person name="Howarth C."/>
            <person name="Jen D."/>
            <person name="Larson L."/>
            <person name="Mehta T."/>
            <person name="Neiman D."/>
            <person name="Pearson M."/>
            <person name="Roberts A."/>
            <person name="Saif S."/>
            <person name="Shea T."/>
            <person name="Shenoy N."/>
            <person name="Sisk P."/>
            <person name="Stolte C."/>
            <person name="Sykes S."/>
            <person name="Walk T."/>
            <person name="White J."/>
            <person name="Yandava C."/>
            <person name="Haas B."/>
            <person name="Nusbaum C."/>
            <person name="Birren B."/>
        </authorList>
    </citation>
    <scope>NUCLEOTIDE SEQUENCE</scope>
    <source>
        <strain evidence="2">R3-111a-1</strain>
    </source>
</reference>
<dbReference type="VEuPathDB" id="FungiDB:GGTG_08150"/>
<reference evidence="3" key="4">
    <citation type="journal article" date="2015" name="G3 (Bethesda)">
        <title>Genome sequences of three phytopathogenic species of the Magnaporthaceae family of fungi.</title>
        <authorList>
            <person name="Okagaki L.H."/>
            <person name="Nunes C.C."/>
            <person name="Sailsbery J."/>
            <person name="Clay B."/>
            <person name="Brown D."/>
            <person name="John T."/>
            <person name="Oh Y."/>
            <person name="Young N."/>
            <person name="Fitzgerald M."/>
            <person name="Haas B.J."/>
            <person name="Zeng Q."/>
            <person name="Young S."/>
            <person name="Adiconis X."/>
            <person name="Fan L."/>
            <person name="Levin J.Z."/>
            <person name="Mitchell T.K."/>
            <person name="Okubara P.A."/>
            <person name="Farman M.L."/>
            <person name="Kohn L.M."/>
            <person name="Birren B."/>
            <person name="Ma L.-J."/>
            <person name="Dean R.A."/>
        </authorList>
    </citation>
    <scope>NUCLEOTIDE SEQUENCE</scope>
    <source>
        <strain evidence="3">R3-111a-1</strain>
    </source>
</reference>
<evidence type="ECO:0000313" key="3">
    <source>
        <dbReference type="EnsemblFungi" id="EJT74308"/>
    </source>
</evidence>
<evidence type="ECO:0000313" key="4">
    <source>
        <dbReference type="Proteomes" id="UP000006039"/>
    </source>
</evidence>
<dbReference type="Proteomes" id="UP000006039">
    <property type="component" value="Unassembled WGS sequence"/>
</dbReference>
<dbReference type="RefSeq" id="XP_009224252.1">
    <property type="nucleotide sequence ID" value="XM_009225988.1"/>
</dbReference>
<reference evidence="2" key="3">
    <citation type="submission" date="2010-09" db="EMBL/GenBank/DDBJ databases">
        <title>Annotation of Gaeumannomyces graminis var. tritici R3-111a-1.</title>
        <authorList>
            <consortium name="The Broad Institute Genome Sequencing Platform"/>
            <person name="Ma L.-J."/>
            <person name="Dead R."/>
            <person name="Young S.K."/>
            <person name="Zeng Q."/>
            <person name="Gargeya S."/>
            <person name="Fitzgerald M."/>
            <person name="Haas B."/>
            <person name="Abouelleil A."/>
            <person name="Alvarado L."/>
            <person name="Arachchi H.M."/>
            <person name="Berlin A."/>
            <person name="Brown A."/>
            <person name="Chapman S.B."/>
            <person name="Chen Z."/>
            <person name="Dunbar C."/>
            <person name="Freedman E."/>
            <person name="Gearin G."/>
            <person name="Gellesch M."/>
            <person name="Goldberg J."/>
            <person name="Griggs A."/>
            <person name="Gujja S."/>
            <person name="Heiman D."/>
            <person name="Howarth C."/>
            <person name="Larson L."/>
            <person name="Lui A."/>
            <person name="MacDonald P.J.P."/>
            <person name="Mehta T."/>
            <person name="Montmayeur A."/>
            <person name="Murphy C."/>
            <person name="Neiman D."/>
            <person name="Pearson M."/>
            <person name="Priest M."/>
            <person name="Roberts A."/>
            <person name="Saif S."/>
            <person name="Shea T."/>
            <person name="Shenoy N."/>
            <person name="Sisk P."/>
            <person name="Stolte C."/>
            <person name="Sykes S."/>
            <person name="Yandava C."/>
            <person name="Wortman J."/>
            <person name="Nusbaum C."/>
            <person name="Birren B."/>
        </authorList>
    </citation>
    <scope>NUCLEOTIDE SEQUENCE</scope>
    <source>
        <strain evidence="2">R3-111a-1</strain>
    </source>
</reference>
<accession>J3P3R4</accession>
<gene>
    <name evidence="3" type="primary">20348608</name>
    <name evidence="2" type="ORF">GGTG_08150</name>
</gene>
<dbReference type="HOGENOM" id="CLU_1896348_0_0_1"/>
<feature type="region of interest" description="Disordered" evidence="1">
    <location>
        <begin position="30"/>
        <end position="53"/>
    </location>
</feature>
<organism evidence="2">
    <name type="scientific">Gaeumannomyces tritici (strain R3-111a-1)</name>
    <name type="common">Wheat and barley take-all root rot fungus</name>
    <name type="synonym">Gaeumannomyces graminis var. tritici</name>
    <dbReference type="NCBI Taxonomy" id="644352"/>
    <lineage>
        <taxon>Eukaryota</taxon>
        <taxon>Fungi</taxon>
        <taxon>Dikarya</taxon>
        <taxon>Ascomycota</taxon>
        <taxon>Pezizomycotina</taxon>
        <taxon>Sordariomycetes</taxon>
        <taxon>Sordariomycetidae</taxon>
        <taxon>Magnaporthales</taxon>
        <taxon>Magnaporthaceae</taxon>
        <taxon>Gaeumannomyces</taxon>
    </lineage>
</organism>